<evidence type="ECO:0000313" key="2">
    <source>
        <dbReference type="EMBL" id="EPC49654.1"/>
    </source>
</evidence>
<evidence type="ECO:0000256" key="1">
    <source>
        <dbReference type="SAM" id="Phobius"/>
    </source>
</evidence>
<feature type="transmembrane region" description="Helical" evidence="1">
    <location>
        <begin position="147"/>
        <end position="166"/>
    </location>
</feature>
<name>A0A829GCR0_LACPA</name>
<feature type="transmembrane region" description="Helical" evidence="1">
    <location>
        <begin position="12"/>
        <end position="36"/>
    </location>
</feature>
<comment type="caution">
    <text evidence="2">The sequence shown here is derived from an EMBL/GenBank/DDBJ whole genome shotgun (WGS) entry which is preliminary data.</text>
</comment>
<protein>
    <submittedName>
        <fullName evidence="2">PTS system mannose/fructose/N-acetylgalactosamine-specific transporter subunit IID</fullName>
    </submittedName>
</protein>
<gene>
    <name evidence="2" type="ORF">Lpp123_14408</name>
</gene>
<feature type="transmembrane region" description="Helical" evidence="1">
    <location>
        <begin position="213"/>
        <end position="234"/>
    </location>
</feature>
<keyword evidence="1" id="KW-0472">Membrane</keyword>
<dbReference type="AlphaFoldDB" id="A0A829GCR0"/>
<dbReference type="EMBL" id="ANJW01000842">
    <property type="protein sequence ID" value="EPC49654.1"/>
    <property type="molecule type" value="Genomic_DNA"/>
</dbReference>
<sequence length="247" mass="28104">MSGMQKRWQVRLLRQRVIIVILLFVGLLMGSVALYFEDRTNGLLRQVHDSVMMIFIGASPERFASSQLLWLLLWFGYMLLPIFASAGITHTYQQGLYSYLNLRFRPRVLTYLWPLKQTLMIETGLLLFMGAGFGLTTFLFWREQQLFTAGLFTGLIVMSQLLLLVMETVLEGYFGIVIGVVGPLVMIFLSFLQVPLMPLRFAIGSTFAGDQQILGAIGYQLVLIIGLVLIQIFYMPGRWGRYAANHT</sequence>
<reference evidence="2 3" key="1">
    <citation type="journal article" date="2013" name="PLoS ONE">
        <title>Lactobacillus paracasei comparative genomics: towards species pan-genome definition and exploitation of diversity.</title>
        <authorList>
            <person name="Smokvina T."/>
            <person name="Wels M."/>
            <person name="Polka J."/>
            <person name="Chervaux C."/>
            <person name="Brisse S."/>
            <person name="Boekhorst J."/>
            <person name="van Hylckama Vlieg J.E."/>
            <person name="Siezen R.J."/>
        </authorList>
    </citation>
    <scope>NUCLEOTIDE SEQUENCE [LARGE SCALE GENOMIC DNA]</scope>
    <source>
        <strain evidence="2 3">Lpp123</strain>
    </source>
</reference>
<feature type="transmembrane region" description="Helical" evidence="1">
    <location>
        <begin position="173"/>
        <end position="193"/>
    </location>
</feature>
<proteinExistence type="predicted"/>
<evidence type="ECO:0000313" key="3">
    <source>
        <dbReference type="Proteomes" id="UP000014316"/>
    </source>
</evidence>
<organism evidence="2 3">
    <name type="scientific">Lacticaseibacillus paracasei subsp. paracasei Lpp123</name>
    <dbReference type="NCBI Taxonomy" id="1256201"/>
    <lineage>
        <taxon>Bacteria</taxon>
        <taxon>Bacillati</taxon>
        <taxon>Bacillota</taxon>
        <taxon>Bacilli</taxon>
        <taxon>Lactobacillales</taxon>
        <taxon>Lactobacillaceae</taxon>
        <taxon>Lacticaseibacillus</taxon>
    </lineage>
</organism>
<keyword evidence="1" id="KW-0812">Transmembrane</keyword>
<accession>A0A829GCR0</accession>
<dbReference type="Proteomes" id="UP000014316">
    <property type="component" value="Unassembled WGS sequence"/>
</dbReference>
<keyword evidence="1" id="KW-1133">Transmembrane helix</keyword>
<feature type="transmembrane region" description="Helical" evidence="1">
    <location>
        <begin position="68"/>
        <end position="88"/>
    </location>
</feature>
<feature type="transmembrane region" description="Helical" evidence="1">
    <location>
        <begin position="119"/>
        <end position="141"/>
    </location>
</feature>